<evidence type="ECO:0000313" key="7">
    <source>
        <dbReference type="EMBL" id="OXA59845.1"/>
    </source>
</evidence>
<dbReference type="AlphaFoldDB" id="A0A226EQE1"/>
<evidence type="ECO:0000313" key="8">
    <source>
        <dbReference type="Proteomes" id="UP000198287"/>
    </source>
</evidence>
<dbReference type="InterPro" id="IPR050975">
    <property type="entry name" value="Sleep_regulator"/>
</dbReference>
<evidence type="ECO:0000256" key="6">
    <source>
        <dbReference type="SAM" id="SignalP"/>
    </source>
</evidence>
<sequence length="167" mass="18675">MHTSTLFLVFAALITTGFGIKCYVCNSNDHEGCKDPFKLEDASSYLRDCGRELNKTRHVDPESGKEVYTNYTFCRKTTQKASLVGIKAEDKRVVRSCGYLPDNRLVPDSDDDKNALKCYRKVGTFEVEMLYCACYADECNPAARPEPVAVAGVVAATVLGMIFTRWF</sequence>
<feature type="signal peptide" evidence="6">
    <location>
        <begin position="1"/>
        <end position="19"/>
    </location>
</feature>
<accession>A0A226EQE1</accession>
<keyword evidence="4" id="KW-0325">Glycoprotein</keyword>
<keyword evidence="8" id="KW-1185">Reference proteome</keyword>
<dbReference type="PANTHER" id="PTHR33562:SF23">
    <property type="entry name" value="PROTEIN QUIVER"/>
    <property type="match status" value="1"/>
</dbReference>
<comment type="caution">
    <text evidence="7">The sequence shown here is derived from an EMBL/GenBank/DDBJ whole genome shotgun (WGS) entry which is preliminary data.</text>
</comment>
<evidence type="ECO:0000256" key="3">
    <source>
        <dbReference type="ARBA" id="ARBA00022729"/>
    </source>
</evidence>
<evidence type="ECO:0000256" key="1">
    <source>
        <dbReference type="ARBA" id="ARBA00004589"/>
    </source>
</evidence>
<dbReference type="PANTHER" id="PTHR33562">
    <property type="entry name" value="ATILLA, ISOFORM B-RELATED-RELATED"/>
    <property type="match status" value="1"/>
</dbReference>
<keyword evidence="2" id="KW-0336">GPI-anchor</keyword>
<name>A0A226EQE1_FOLCA</name>
<dbReference type="EMBL" id="LNIX01000002">
    <property type="protein sequence ID" value="OXA59845.1"/>
    <property type="molecule type" value="Genomic_DNA"/>
</dbReference>
<dbReference type="Proteomes" id="UP000198287">
    <property type="component" value="Unassembled WGS sequence"/>
</dbReference>
<evidence type="ECO:0000256" key="5">
    <source>
        <dbReference type="ARBA" id="ARBA00023288"/>
    </source>
</evidence>
<comment type="subcellular location">
    <subcellularLocation>
        <location evidence="1">Membrane</location>
        <topology evidence="1">Lipid-anchor</topology>
        <topology evidence="1">GPI-anchor</topology>
    </subcellularLocation>
</comment>
<evidence type="ECO:0000256" key="4">
    <source>
        <dbReference type="ARBA" id="ARBA00023180"/>
    </source>
</evidence>
<dbReference type="GO" id="GO:0032222">
    <property type="term" value="P:regulation of synaptic transmission, cholinergic"/>
    <property type="evidence" value="ECO:0007669"/>
    <property type="project" value="InterPro"/>
</dbReference>
<proteinExistence type="predicted"/>
<organism evidence="7 8">
    <name type="scientific">Folsomia candida</name>
    <name type="common">Springtail</name>
    <dbReference type="NCBI Taxonomy" id="158441"/>
    <lineage>
        <taxon>Eukaryota</taxon>
        <taxon>Metazoa</taxon>
        <taxon>Ecdysozoa</taxon>
        <taxon>Arthropoda</taxon>
        <taxon>Hexapoda</taxon>
        <taxon>Collembola</taxon>
        <taxon>Entomobryomorpha</taxon>
        <taxon>Isotomoidea</taxon>
        <taxon>Isotomidae</taxon>
        <taxon>Proisotominae</taxon>
        <taxon>Folsomia</taxon>
    </lineage>
</organism>
<dbReference type="OMA" id="IKMEIYG"/>
<keyword evidence="2" id="KW-0472">Membrane</keyword>
<keyword evidence="5" id="KW-0449">Lipoprotein</keyword>
<dbReference type="STRING" id="158441.A0A226EQE1"/>
<feature type="chain" id="PRO_5011968548" evidence="6">
    <location>
        <begin position="20"/>
        <end position="167"/>
    </location>
</feature>
<dbReference type="OrthoDB" id="6083863at2759"/>
<dbReference type="GO" id="GO:0030431">
    <property type="term" value="P:sleep"/>
    <property type="evidence" value="ECO:0007669"/>
    <property type="project" value="InterPro"/>
</dbReference>
<dbReference type="GO" id="GO:0098552">
    <property type="term" value="C:side of membrane"/>
    <property type="evidence" value="ECO:0007669"/>
    <property type="project" value="UniProtKB-KW"/>
</dbReference>
<dbReference type="Pfam" id="PF17064">
    <property type="entry name" value="QVR"/>
    <property type="match status" value="1"/>
</dbReference>
<gene>
    <name evidence="7" type="ORF">Fcan01_04094</name>
</gene>
<dbReference type="InterPro" id="IPR031424">
    <property type="entry name" value="QVR-like"/>
</dbReference>
<protein>
    <submittedName>
        <fullName evidence="7">Uncharacterized protein</fullName>
    </submittedName>
</protein>
<reference evidence="7 8" key="1">
    <citation type="submission" date="2015-12" db="EMBL/GenBank/DDBJ databases">
        <title>The genome of Folsomia candida.</title>
        <authorList>
            <person name="Faddeeva A."/>
            <person name="Derks M.F."/>
            <person name="Anvar Y."/>
            <person name="Smit S."/>
            <person name="Van Straalen N."/>
            <person name="Roelofs D."/>
        </authorList>
    </citation>
    <scope>NUCLEOTIDE SEQUENCE [LARGE SCALE GENOMIC DNA]</scope>
    <source>
        <strain evidence="7 8">VU population</strain>
        <tissue evidence="7">Whole body</tissue>
    </source>
</reference>
<keyword evidence="3 6" id="KW-0732">Signal</keyword>
<evidence type="ECO:0000256" key="2">
    <source>
        <dbReference type="ARBA" id="ARBA00022622"/>
    </source>
</evidence>